<dbReference type="SUPFAM" id="SSF52047">
    <property type="entry name" value="RNI-like"/>
    <property type="match status" value="1"/>
</dbReference>
<evidence type="ECO:0000313" key="2">
    <source>
        <dbReference type="EMBL" id="KZS99933.1"/>
    </source>
</evidence>
<dbReference type="GeneID" id="63827330"/>
<feature type="compositionally biased region" description="Polar residues" evidence="1">
    <location>
        <begin position="323"/>
        <end position="334"/>
    </location>
</feature>
<organism evidence="2 3">
    <name type="scientific">Laetiporus sulphureus 93-53</name>
    <dbReference type="NCBI Taxonomy" id="1314785"/>
    <lineage>
        <taxon>Eukaryota</taxon>
        <taxon>Fungi</taxon>
        <taxon>Dikarya</taxon>
        <taxon>Basidiomycota</taxon>
        <taxon>Agaricomycotina</taxon>
        <taxon>Agaricomycetes</taxon>
        <taxon>Polyporales</taxon>
        <taxon>Laetiporus</taxon>
    </lineage>
</organism>
<reference evidence="2 3" key="1">
    <citation type="journal article" date="2016" name="Mol. Biol. Evol.">
        <title>Comparative Genomics of Early-Diverging Mushroom-Forming Fungi Provides Insights into the Origins of Lignocellulose Decay Capabilities.</title>
        <authorList>
            <person name="Nagy L.G."/>
            <person name="Riley R."/>
            <person name="Tritt A."/>
            <person name="Adam C."/>
            <person name="Daum C."/>
            <person name="Floudas D."/>
            <person name="Sun H."/>
            <person name="Yadav J.S."/>
            <person name="Pangilinan J."/>
            <person name="Larsson K.H."/>
            <person name="Matsuura K."/>
            <person name="Barry K."/>
            <person name="Labutti K."/>
            <person name="Kuo R."/>
            <person name="Ohm R.A."/>
            <person name="Bhattacharya S.S."/>
            <person name="Shirouzu T."/>
            <person name="Yoshinaga Y."/>
            <person name="Martin F.M."/>
            <person name="Grigoriev I.V."/>
            <person name="Hibbett D.S."/>
        </authorList>
    </citation>
    <scope>NUCLEOTIDE SEQUENCE [LARGE SCALE GENOMIC DNA]</scope>
    <source>
        <strain evidence="2 3">93-53</strain>
    </source>
</reference>
<evidence type="ECO:0000256" key="1">
    <source>
        <dbReference type="SAM" id="MobiDB-lite"/>
    </source>
</evidence>
<accession>A0A165AZ91</accession>
<dbReference type="Proteomes" id="UP000076871">
    <property type="component" value="Unassembled WGS sequence"/>
</dbReference>
<name>A0A165AZ91_9APHY</name>
<keyword evidence="3" id="KW-1185">Reference proteome</keyword>
<sequence>MLAGKLPNLDKLNFYSVSFEHCSVHNTALWSLQEFSHITSLWLRNVTLPSASPFFQVVSSFPRLQHLQCRYLHWSKSRSLAPLPQRHRMPLTTVTSLEYDLSCFEGIGPILLGLLDQANLKTLLLEPEVSAAALAFAQDMLNIAGKRLEEAKIVFRVPKADVGGSSPPFFLHPISFEANVNLQTLDLLYENMSDIALLVRSVLLPPLETISSKNLDSIHFYINNNSEWKTDAFLNAFDPGVCAQIDELLAEGHFPKLRDVSIGVRLHNPRLDDSQRLGLCTEICARFPKLNDKNIFTLRYNFDRFPSDAEKALKAKRLANKQPHPTEQTEQTAA</sequence>
<evidence type="ECO:0008006" key="4">
    <source>
        <dbReference type="Google" id="ProtNLM"/>
    </source>
</evidence>
<dbReference type="EMBL" id="KV427705">
    <property type="protein sequence ID" value="KZS99933.1"/>
    <property type="molecule type" value="Genomic_DNA"/>
</dbReference>
<dbReference type="AlphaFoldDB" id="A0A165AZ91"/>
<dbReference type="RefSeq" id="XP_040757674.1">
    <property type="nucleotide sequence ID" value="XM_040910301.1"/>
</dbReference>
<feature type="region of interest" description="Disordered" evidence="1">
    <location>
        <begin position="315"/>
        <end position="334"/>
    </location>
</feature>
<dbReference type="InParanoid" id="A0A165AZ91"/>
<proteinExistence type="predicted"/>
<protein>
    <recommendedName>
        <fullName evidence="4">F-box domain-containing protein</fullName>
    </recommendedName>
</protein>
<gene>
    <name evidence="2" type="ORF">LAESUDRAFT_732773</name>
</gene>
<dbReference type="OrthoDB" id="2754420at2759"/>
<evidence type="ECO:0000313" key="3">
    <source>
        <dbReference type="Proteomes" id="UP000076871"/>
    </source>
</evidence>